<keyword evidence="1" id="KW-0969">Cilium</keyword>
<reference evidence="1 2" key="1">
    <citation type="submission" date="2019-09" db="EMBL/GenBank/DDBJ databases">
        <title>In-depth cultivation of the pig gut microbiome towards novel bacterial diversity and tailored functional studies.</title>
        <authorList>
            <person name="Wylensek D."/>
            <person name="Hitch T.C.A."/>
            <person name="Clavel T."/>
        </authorList>
    </citation>
    <scope>NUCLEOTIDE SEQUENCE [LARGE SCALE GENOMIC DNA]</scope>
    <source>
        <strain evidence="1 2">WCA3-693-APC-4?</strain>
    </source>
</reference>
<dbReference type="Proteomes" id="UP000469523">
    <property type="component" value="Unassembled WGS sequence"/>
</dbReference>
<dbReference type="AlphaFoldDB" id="A0A6N7XXZ7"/>
<name>A0A6N7XXZ7_9FIRM</name>
<keyword evidence="2" id="KW-1185">Reference proteome</keyword>
<keyword evidence="1" id="KW-0282">Flagellum</keyword>
<dbReference type="Pfam" id="PF05130">
    <property type="entry name" value="FlgN"/>
    <property type="match status" value="1"/>
</dbReference>
<protein>
    <submittedName>
        <fullName evidence="1">Flagellar protein FlgN</fullName>
    </submittedName>
</protein>
<dbReference type="Gene3D" id="1.20.58.300">
    <property type="entry name" value="FlgN-like"/>
    <property type="match status" value="1"/>
</dbReference>
<evidence type="ECO:0000313" key="2">
    <source>
        <dbReference type="Proteomes" id="UP000469523"/>
    </source>
</evidence>
<organism evidence="1 2">
    <name type="scientific">Tissierella pigra</name>
    <dbReference type="NCBI Taxonomy" id="2607614"/>
    <lineage>
        <taxon>Bacteria</taxon>
        <taxon>Bacillati</taxon>
        <taxon>Bacillota</taxon>
        <taxon>Tissierellia</taxon>
        <taxon>Tissierellales</taxon>
        <taxon>Tissierellaceae</taxon>
        <taxon>Tissierella</taxon>
    </lineage>
</organism>
<dbReference type="GO" id="GO:0044780">
    <property type="term" value="P:bacterial-type flagellum assembly"/>
    <property type="evidence" value="ECO:0007669"/>
    <property type="project" value="InterPro"/>
</dbReference>
<evidence type="ECO:0000313" key="1">
    <source>
        <dbReference type="EMBL" id="MSU02697.1"/>
    </source>
</evidence>
<dbReference type="EMBL" id="VUNQ01000040">
    <property type="protein sequence ID" value="MSU02697.1"/>
    <property type="molecule type" value="Genomic_DNA"/>
</dbReference>
<keyword evidence="1" id="KW-0966">Cell projection</keyword>
<proteinExistence type="predicted"/>
<comment type="caution">
    <text evidence="1">The sequence shown here is derived from an EMBL/GenBank/DDBJ whole genome shotgun (WGS) entry which is preliminary data.</text>
</comment>
<gene>
    <name evidence="1" type="ORF">FYJ83_14645</name>
</gene>
<accession>A0A6N7XXZ7</accession>
<dbReference type="RefSeq" id="WP_154441771.1">
    <property type="nucleotide sequence ID" value="NZ_JAHLPJ010000001.1"/>
</dbReference>
<sequence length="156" mass="18487">MTFDNVKKMIELSEEKKSLLNEILEITKFQQDLIKNEQMEELNQSLLEKEKLIDKINIIDRDFLKFYDQVKVQEHIDSLDKIDIQKYSNIKALKEIVSEINTILNNISIIDKNNTIKMKSNVDKIKSDLKQVKEAKRAYKGYNYENVESILMDEKK</sequence>
<dbReference type="InterPro" id="IPR007809">
    <property type="entry name" value="FlgN-like"/>
</dbReference>